<accession>A0A2J8XV53</accession>
<dbReference type="GO" id="GO:0140006">
    <property type="term" value="F:histone H3 reader activity"/>
    <property type="evidence" value="ECO:0007669"/>
    <property type="project" value="UniProtKB-ARBA"/>
</dbReference>
<evidence type="ECO:0000256" key="5">
    <source>
        <dbReference type="ARBA" id="ARBA00022771"/>
    </source>
</evidence>
<feature type="domain" description="PHD-type" evidence="17">
    <location>
        <begin position="88"/>
        <end position="133"/>
    </location>
</feature>
<dbReference type="SUPFAM" id="SSF63748">
    <property type="entry name" value="Tudor/PWWP/MBT"/>
    <property type="match status" value="1"/>
</dbReference>
<dbReference type="GO" id="GO:0005737">
    <property type="term" value="C:cytoplasm"/>
    <property type="evidence" value="ECO:0007669"/>
    <property type="project" value="TreeGrafter"/>
</dbReference>
<dbReference type="Gene3D" id="1.20.920.10">
    <property type="entry name" value="Bromodomain-like"/>
    <property type="match status" value="1"/>
</dbReference>
<dbReference type="GeneTree" id="ENSGT00940000154897"/>
<gene>
    <name evidence="21" type="primary">ZMYND8</name>
    <name evidence="20" type="ORF">CR201_G0038324</name>
</gene>
<dbReference type="PROSITE" id="PS01360">
    <property type="entry name" value="ZF_MYND_1"/>
    <property type="match status" value="1"/>
</dbReference>
<name>A0A2J8XV53_PONAB</name>
<feature type="compositionally biased region" description="Basic and acidic residues" evidence="15">
    <location>
        <begin position="585"/>
        <end position="597"/>
    </location>
</feature>
<dbReference type="PROSITE" id="PS50014">
    <property type="entry name" value="BROMODOMAIN_2"/>
    <property type="match status" value="1"/>
</dbReference>
<evidence type="ECO:0000256" key="13">
    <source>
        <dbReference type="PROSITE-ProRule" id="PRU00134"/>
    </source>
</evidence>
<dbReference type="Pfam" id="PF23460">
    <property type="entry name" value="ZMYND8_CC"/>
    <property type="match status" value="1"/>
</dbReference>
<dbReference type="FunFam" id="1.20.920.10:FF:000005">
    <property type="entry name" value="protein kinase C-binding protein 1 isoform X2"/>
    <property type="match status" value="1"/>
</dbReference>
<feature type="compositionally biased region" description="Basic and acidic residues" evidence="15">
    <location>
        <begin position="606"/>
        <end position="631"/>
    </location>
</feature>
<dbReference type="AlphaFoldDB" id="A0A2J8XV53"/>
<evidence type="ECO:0000256" key="1">
    <source>
        <dbReference type="ARBA" id="ARBA00004123"/>
    </source>
</evidence>
<feature type="domain" description="PWWP" evidence="18">
    <location>
        <begin position="277"/>
        <end position="327"/>
    </location>
</feature>
<evidence type="ECO:0000256" key="3">
    <source>
        <dbReference type="ARBA" id="ARBA00022454"/>
    </source>
</evidence>
<evidence type="ECO:0000313" key="21">
    <source>
        <dbReference type="Ensembl" id="ENSPPYP00000034179.1"/>
    </source>
</evidence>
<feature type="region of interest" description="Disordered" evidence="15">
    <location>
        <begin position="1"/>
        <end position="57"/>
    </location>
</feature>
<feature type="compositionally biased region" description="Basic and acidic residues" evidence="15">
    <location>
        <begin position="1"/>
        <end position="12"/>
    </location>
</feature>
<dbReference type="Gene3D" id="3.30.40.10">
    <property type="entry name" value="Zinc/RING finger domain, C3HC4 (zinc finger)"/>
    <property type="match status" value="1"/>
</dbReference>
<reference evidence="21 22" key="1">
    <citation type="submission" date="2008-02" db="EMBL/GenBank/DDBJ databases">
        <title>A 6x draft sequence assembly of the Pongo pygmaeus abelii genome.</title>
        <authorList>
            <person name="Wilson R.K."/>
            <person name="Mardis E."/>
        </authorList>
    </citation>
    <scope>NUCLEOTIDE SEQUENCE [LARGE SCALE GENOMIC DNA]</scope>
</reference>
<keyword evidence="3" id="KW-0158">Chromosome</keyword>
<keyword evidence="7" id="KW-0156">Chromatin regulator</keyword>
<dbReference type="PROSITE" id="PS50016">
    <property type="entry name" value="ZF_PHD_2"/>
    <property type="match status" value="1"/>
</dbReference>
<dbReference type="Gene3D" id="2.30.30.140">
    <property type="match status" value="1"/>
</dbReference>
<evidence type="ECO:0000259" key="17">
    <source>
        <dbReference type="PROSITE" id="PS50016"/>
    </source>
</evidence>
<dbReference type="InterPro" id="IPR037967">
    <property type="entry name" value="ZMYND8_Bromo_dom"/>
</dbReference>
<keyword evidence="11" id="KW-0539">Nucleus</keyword>
<accession>A0A8I5YR36</accession>
<dbReference type="SUPFAM" id="SSF144232">
    <property type="entry name" value="HIT/MYND zinc finger-like"/>
    <property type="match status" value="1"/>
</dbReference>
<dbReference type="InterPro" id="IPR019786">
    <property type="entry name" value="Zinc_finger_PHD-type_CS"/>
</dbReference>
<feature type="region of interest" description="Disordered" evidence="15">
    <location>
        <begin position="412"/>
        <end position="512"/>
    </location>
</feature>
<feature type="compositionally biased region" description="Polar residues" evidence="15">
    <location>
        <begin position="472"/>
        <end position="489"/>
    </location>
</feature>
<evidence type="ECO:0000256" key="14">
    <source>
        <dbReference type="SAM" id="Coils"/>
    </source>
</evidence>
<dbReference type="SMART" id="SM00293">
    <property type="entry name" value="PWWP"/>
    <property type="match status" value="1"/>
</dbReference>
<evidence type="ECO:0000256" key="15">
    <source>
        <dbReference type="SAM" id="MobiDB-lite"/>
    </source>
</evidence>
<comment type="subcellular location">
    <subcellularLocation>
        <location evidence="2">Chromosome</location>
    </subcellularLocation>
    <subcellularLocation>
        <location evidence="1">Nucleus</location>
    </subcellularLocation>
</comment>
<keyword evidence="4" id="KW-0479">Metal-binding</keyword>
<dbReference type="SUPFAM" id="SSF47370">
    <property type="entry name" value="Bromodomain"/>
    <property type="match status" value="1"/>
</dbReference>
<dbReference type="FunFam" id="6.10.140.2220:FF:000002">
    <property type="entry name" value="Protein kinase C-binding protein 1 isoform C"/>
    <property type="match status" value="1"/>
</dbReference>
<evidence type="ECO:0000256" key="11">
    <source>
        <dbReference type="ARBA" id="ARBA00023242"/>
    </source>
</evidence>
<keyword evidence="8" id="KW-0805">Transcription regulation</keyword>
<feature type="compositionally biased region" description="Polar residues" evidence="15">
    <location>
        <begin position="433"/>
        <end position="442"/>
    </location>
</feature>
<feature type="compositionally biased region" description="Low complexity" evidence="15">
    <location>
        <begin position="958"/>
        <end position="976"/>
    </location>
</feature>
<reference evidence="20" key="2">
    <citation type="submission" date="2017-12" db="EMBL/GenBank/DDBJ databases">
        <title>High-resolution comparative analysis of great ape genomes.</title>
        <authorList>
            <person name="Pollen A."/>
            <person name="Hastie A."/>
            <person name="Hormozdiari F."/>
            <person name="Dougherty M."/>
            <person name="Liu R."/>
            <person name="Chaisson M."/>
            <person name="Hoppe E."/>
            <person name="Hill C."/>
            <person name="Pang A."/>
            <person name="Hillier L."/>
            <person name="Baker C."/>
            <person name="Armstrong J."/>
            <person name="Shendure J."/>
            <person name="Paten B."/>
            <person name="Wilson R."/>
            <person name="Chao H."/>
            <person name="Schneider V."/>
            <person name="Ventura M."/>
            <person name="Kronenberg Z."/>
            <person name="Murali S."/>
            <person name="Gordon D."/>
            <person name="Cantsilieris S."/>
            <person name="Munson K."/>
            <person name="Nelson B."/>
            <person name="Raja A."/>
            <person name="Underwood J."/>
            <person name="Diekhans M."/>
            <person name="Fiddes I."/>
            <person name="Haussler D."/>
            <person name="Eichler E."/>
        </authorList>
    </citation>
    <scope>NUCLEOTIDE SEQUENCE [LARGE SCALE GENOMIC DNA]</scope>
    <source>
        <strain evidence="20">Susie</strain>
    </source>
</reference>
<evidence type="ECO:0000256" key="6">
    <source>
        <dbReference type="ARBA" id="ARBA00022833"/>
    </source>
</evidence>
<dbReference type="Pfam" id="PF24324">
    <property type="entry name" value="MYND_ZMYND11_ZMYD8"/>
    <property type="match status" value="1"/>
</dbReference>
<feature type="compositionally biased region" description="Basic and acidic residues" evidence="15">
    <location>
        <begin position="656"/>
        <end position="696"/>
    </location>
</feature>
<feature type="region of interest" description="Disordered" evidence="15">
    <location>
        <begin position="583"/>
        <end position="773"/>
    </location>
</feature>
<dbReference type="Pfam" id="PF00855">
    <property type="entry name" value="PWWP"/>
    <property type="match status" value="1"/>
</dbReference>
<dbReference type="CDD" id="cd05508">
    <property type="entry name" value="Bromo_RACK7"/>
    <property type="match status" value="1"/>
</dbReference>
<dbReference type="PROSITE" id="PS01359">
    <property type="entry name" value="ZF_PHD_1"/>
    <property type="match status" value="1"/>
</dbReference>
<dbReference type="PANTHER" id="PTHR46453:SF3">
    <property type="entry name" value="MYND-TYPE ZINC FINGER-CONTAINING CHROMATIN READER ZMYND8"/>
    <property type="match status" value="1"/>
</dbReference>
<dbReference type="InterPro" id="IPR021931">
    <property type="entry name" value="ZMYND8"/>
</dbReference>
<dbReference type="InterPro" id="IPR001965">
    <property type="entry name" value="Znf_PHD"/>
</dbReference>
<feature type="domain" description="MYND-type" evidence="19">
    <location>
        <begin position="901"/>
        <end position="935"/>
    </location>
</feature>
<dbReference type="PRINTS" id="PR00503">
    <property type="entry name" value="BROMODOMAIN"/>
</dbReference>
<dbReference type="Pfam" id="PF12064">
    <property type="entry name" value="DUF3544"/>
    <property type="match status" value="1"/>
</dbReference>
<dbReference type="SUPFAM" id="SSF57903">
    <property type="entry name" value="FYVE/PHD zinc finger"/>
    <property type="match status" value="1"/>
</dbReference>
<dbReference type="GO" id="GO:0005634">
    <property type="term" value="C:nucleus"/>
    <property type="evidence" value="ECO:0007669"/>
    <property type="project" value="UniProtKB-SubCell"/>
</dbReference>
<evidence type="ECO:0000256" key="10">
    <source>
        <dbReference type="ARBA" id="ARBA00023163"/>
    </source>
</evidence>
<proteinExistence type="predicted"/>
<feature type="region of interest" description="Disordered" evidence="15">
    <location>
        <begin position="944"/>
        <end position="1087"/>
    </location>
</feature>
<evidence type="ECO:0000313" key="22">
    <source>
        <dbReference type="Proteomes" id="UP000001595"/>
    </source>
</evidence>
<evidence type="ECO:0000256" key="9">
    <source>
        <dbReference type="ARBA" id="ARBA00023117"/>
    </source>
</evidence>
<feature type="coiled-coil region" evidence="14">
    <location>
        <begin position="848"/>
        <end position="897"/>
    </location>
</feature>
<keyword evidence="9 12" id="KW-0103">Bromodomain</keyword>
<keyword evidence="5 13" id="KW-0863">Zinc-finger</keyword>
<evidence type="ECO:0000256" key="12">
    <source>
        <dbReference type="PROSITE-ProRule" id="PRU00035"/>
    </source>
</evidence>
<dbReference type="InterPro" id="IPR019787">
    <property type="entry name" value="Znf_PHD-finger"/>
</dbReference>
<dbReference type="InterPro" id="IPR000313">
    <property type="entry name" value="PWWP_dom"/>
</dbReference>
<sequence>MDISTRSKDPGSAERTAQKRKFPSPPHSSNGHSPQDTSTSPIKKKKKPGLLNSNNKEQSELRHGPFYYMKQPLTTDPVDVVPQDGRNDFYCWVCHREGQVLCCELCPRVYHAKCLRLTSEPEGDWFCPECEKITVAECIETQSKAMTMLTIEQLSYLLKFAIQKMKQPGTDAFQKPVPLEQHPDYAEYIFHPMDLCTLEKNAKKKMYGCTEAFLADAKWILHNCIIYNGGNHKLTQIAKVVIKICEHEMNEIEVCPECYLAACQKRDNWFCEPCSNPHPLVWAKLKGFPFWPAKALRDKDGQVDARFFGQHDRAWVPINNCYLMSKEIPFSVKKTKSIFNSAMQEMEVYVENIRRKFGVFNYSPFRTPYTPNSQYQMLLDPTNPSAGTAKIDKQEKVKLNFDMTASPKILMSKPVLSGGTGRRISLSDMPRSPMSTNSSVHTGSDVEQDAEKKATSSHFSASEESMDFLDKSTASPASTKTGQAGSLSGSPKPFSPQLSTPITTKTDKTSTTGSILNLNLDRSKAEMDLKELSESVQQQSTPVPLISPKRQIRSRFQLNLDKTIESCKAQLGINEISEDVYTAVEHSDSEDSEKSDSSDSEYISDDEQKSKNEPEDTEDKEGCRMDKEPSAVKKKPKPTNPVEIKEELKSTSPASEKADPGAVKDKASPEPEKDFSEKAKPSPHPTKDKLKGKDETDSPTVHLGLDSDSESELVIDLGEDHSGREGRKNKKEPKEPSPKQDAVQQKEITQSPSTSTITLVTSTQSSPLVTSSGSMSTLVSSVNADLPIATASADVAADIAKYTSKMMDAIKGTMTEIYNDLSKNTTGSTIAEIRRLRIEIEKLQWLHQQELSEMKHNLELTMAEMRQSLEQERDRLIAEVKKQLELEKQQAVDETKKKQWCANCKKEAIFYCCWNTSYCDYPCQQAHWPEHMKSCTQSATAPQQEADAEVNTETLNKSSQGSSSSTQSAPSETASASKEKETSAEKSKDSGSTLDLSGSRETPSSILLGSNQGSVSKRCDKQPAYAPTTTDHQPHPNYPAQKYHSRSNKSSWSSSDEKRGSTRSEHNTSTSTKSLLPKESRLDTFWD</sequence>
<protein>
    <submittedName>
        <fullName evidence="20">ZMYND8 isoform 6</fullName>
    </submittedName>
    <submittedName>
        <fullName evidence="21">Zinc finger MYND-type containing 8</fullName>
    </submittedName>
</protein>
<dbReference type="Pfam" id="PF00628">
    <property type="entry name" value="PHD"/>
    <property type="match status" value="1"/>
</dbReference>
<feature type="domain" description="Bromo" evidence="16">
    <location>
        <begin position="165"/>
        <end position="235"/>
    </location>
</feature>
<dbReference type="InterPro" id="IPR056987">
    <property type="entry name" value="ZMYND8_CC"/>
</dbReference>
<dbReference type="Proteomes" id="UP000001595">
    <property type="component" value="Chromosome 20"/>
</dbReference>
<dbReference type="InterPro" id="IPR011011">
    <property type="entry name" value="Znf_FYVE_PHD"/>
</dbReference>
<keyword evidence="10" id="KW-0804">Transcription</keyword>
<dbReference type="InterPro" id="IPR002893">
    <property type="entry name" value="Znf_MYND"/>
</dbReference>
<evidence type="ECO:0000259" key="16">
    <source>
        <dbReference type="PROSITE" id="PS50014"/>
    </source>
</evidence>
<evidence type="ECO:0000259" key="19">
    <source>
        <dbReference type="PROSITE" id="PS50865"/>
    </source>
</evidence>
<feature type="compositionally biased region" description="Polar residues" evidence="15">
    <location>
        <begin position="742"/>
        <end position="767"/>
    </location>
</feature>
<dbReference type="CDD" id="cd20160">
    <property type="entry name" value="PWWP_PRKCBP1"/>
    <property type="match status" value="1"/>
</dbReference>
<dbReference type="GO" id="GO:0008270">
    <property type="term" value="F:zinc ion binding"/>
    <property type="evidence" value="ECO:0007669"/>
    <property type="project" value="UniProtKB-KW"/>
</dbReference>
<dbReference type="EMBL" id="NDHI03003305">
    <property type="protein sequence ID" value="PNJ85910.1"/>
    <property type="molecule type" value="Genomic_DNA"/>
</dbReference>
<dbReference type="PROSITE" id="PS50812">
    <property type="entry name" value="PWWP"/>
    <property type="match status" value="1"/>
</dbReference>
<dbReference type="InterPro" id="IPR036427">
    <property type="entry name" value="Bromodomain-like_sf"/>
</dbReference>
<feature type="compositionally biased region" description="Basic and acidic residues" evidence="15">
    <location>
        <begin position="977"/>
        <end position="989"/>
    </location>
</feature>
<dbReference type="FunFam" id="2.30.30.140:FF:000003">
    <property type="entry name" value="Protein kinase C-binding protein 1 isoform C"/>
    <property type="match status" value="1"/>
</dbReference>
<evidence type="ECO:0000256" key="8">
    <source>
        <dbReference type="ARBA" id="ARBA00023015"/>
    </source>
</evidence>
<feature type="compositionally biased region" description="Polar residues" evidence="15">
    <location>
        <begin position="990"/>
        <end position="1015"/>
    </location>
</feature>
<feature type="compositionally biased region" description="Basic and acidic residues" evidence="15">
    <location>
        <begin position="1076"/>
        <end position="1087"/>
    </location>
</feature>
<evidence type="ECO:0000256" key="7">
    <source>
        <dbReference type="ARBA" id="ARBA00022853"/>
    </source>
</evidence>
<keyword evidence="22" id="KW-1185">Reference proteome</keyword>
<dbReference type="CDD" id="cd15538">
    <property type="entry name" value="PHD_PRKCBP1"/>
    <property type="match status" value="1"/>
</dbReference>
<evidence type="ECO:0000256" key="4">
    <source>
        <dbReference type="ARBA" id="ARBA00022723"/>
    </source>
</evidence>
<dbReference type="Ensembl" id="ENSPPYT00000055459.1">
    <property type="protein sequence ID" value="ENSPPYP00000034179.1"/>
    <property type="gene ID" value="ENSPPYG00000011101.3"/>
</dbReference>
<dbReference type="SMART" id="SM00297">
    <property type="entry name" value="BROMO"/>
    <property type="match status" value="1"/>
</dbReference>
<dbReference type="InterPro" id="IPR013083">
    <property type="entry name" value="Znf_RING/FYVE/PHD"/>
</dbReference>
<dbReference type="Pfam" id="PF00439">
    <property type="entry name" value="Bromodomain"/>
    <property type="match status" value="1"/>
</dbReference>
<feature type="compositionally biased region" description="Low complexity" evidence="15">
    <location>
        <begin position="499"/>
        <end position="512"/>
    </location>
</feature>
<dbReference type="Gene3D" id="6.10.140.2220">
    <property type="match status" value="1"/>
</dbReference>
<reference evidence="21" key="3">
    <citation type="submission" date="2025-05" db="UniProtKB">
        <authorList>
            <consortium name="Ensembl"/>
        </authorList>
    </citation>
    <scope>IDENTIFICATION</scope>
</reference>
<dbReference type="PANTHER" id="PTHR46453">
    <property type="entry name" value="PROTEIN KINASE C-BINDING PROTEIN 1"/>
    <property type="match status" value="1"/>
</dbReference>
<dbReference type="InterPro" id="IPR001487">
    <property type="entry name" value="Bromodomain"/>
</dbReference>
<keyword evidence="14" id="KW-0175">Coiled coil</keyword>
<evidence type="ECO:0000313" key="20">
    <source>
        <dbReference type="EMBL" id="PNJ85910.1"/>
    </source>
</evidence>
<keyword evidence="6" id="KW-0862">Zinc</keyword>
<dbReference type="PROSITE" id="PS50865">
    <property type="entry name" value="ZF_MYND_2"/>
    <property type="match status" value="1"/>
</dbReference>
<organism evidence="20">
    <name type="scientific">Pongo abelii</name>
    <name type="common">Sumatran orangutan</name>
    <name type="synonym">Pongo pygmaeus abelii</name>
    <dbReference type="NCBI Taxonomy" id="9601"/>
    <lineage>
        <taxon>Eukaryota</taxon>
        <taxon>Metazoa</taxon>
        <taxon>Chordata</taxon>
        <taxon>Craniata</taxon>
        <taxon>Vertebrata</taxon>
        <taxon>Euteleostomi</taxon>
        <taxon>Mammalia</taxon>
        <taxon>Eutheria</taxon>
        <taxon>Euarchontoglires</taxon>
        <taxon>Primates</taxon>
        <taxon>Haplorrhini</taxon>
        <taxon>Catarrhini</taxon>
        <taxon>Hominidae</taxon>
        <taxon>Pongo</taxon>
    </lineage>
</organism>
<dbReference type="InterPro" id="IPR057053">
    <property type="entry name" value="MYND_ZMYND11_ZMYD8"/>
</dbReference>
<feature type="compositionally biased region" description="Basic and acidic residues" evidence="15">
    <location>
        <begin position="1055"/>
        <end position="1066"/>
    </location>
</feature>
<evidence type="ECO:0000259" key="18">
    <source>
        <dbReference type="PROSITE" id="PS50812"/>
    </source>
</evidence>
<dbReference type="GO" id="GO:0003714">
    <property type="term" value="F:transcription corepressor activity"/>
    <property type="evidence" value="ECO:0007669"/>
    <property type="project" value="TreeGrafter"/>
</dbReference>
<dbReference type="GO" id="GO:0005694">
    <property type="term" value="C:chromosome"/>
    <property type="evidence" value="ECO:0007669"/>
    <property type="project" value="UniProtKB-SubCell"/>
</dbReference>
<dbReference type="InterPro" id="IPR044075">
    <property type="entry name" value="PRKCBP1_PHD"/>
</dbReference>
<evidence type="ECO:0000256" key="2">
    <source>
        <dbReference type="ARBA" id="ARBA00004286"/>
    </source>
</evidence>
<dbReference type="SMART" id="SM00249">
    <property type="entry name" value="PHD"/>
    <property type="match status" value="1"/>
</dbReference>
<feature type="compositionally biased region" description="Basic and acidic residues" evidence="15">
    <location>
        <begin position="718"/>
        <end position="738"/>
    </location>
</feature>